<proteinExistence type="predicted"/>
<sequence>MQQTEKMSSSKDEEIAQLRDELSQINHLARRELDERDAYIQTLVENGRRIQNDHASTVQQLQVAREKIAEQESLIASLRSEYQNFSDTKSNIEQGRTSTLEIQQGMQSTTEGLKNEVEFSEARFSQAENIDKPDVDMEDASGEDQNEKGSAIDDSGFFDMDTDDKENALELSSPQADRDSQARRTPEKPVRTVKSLSLETVQYKQISKKGEEKFKKKRATPLKRFVTASEKPKGEQTSKDIKSAEAMQQIVQDHQAAEKAKLEENINQIMHDAVRFFREGEYQRVPYNRMLCNAEKTEFVLSIQREAAQQPCQARVTEKIFDRNMESLLLLPLPETLDDENAKKKFALACLYAQIPDVQADAAKSFLTEEEYTAYCNRCFSNGKLNAPLSCKQNLSCPSKKWEEVVNTLSTYKRFQTAARFWANGEKASNELQCWPPTFLDVEKQESCTIYQDQAEWALRGLEEIL</sequence>
<dbReference type="RefSeq" id="XP_007924377.1">
    <property type="nucleotide sequence ID" value="XM_007926186.1"/>
</dbReference>
<evidence type="ECO:0000256" key="2">
    <source>
        <dbReference type="SAM" id="MobiDB-lite"/>
    </source>
</evidence>
<name>M3A1I6_PSEFD</name>
<keyword evidence="1" id="KW-0175">Coiled coil</keyword>
<feature type="compositionally biased region" description="Basic and acidic residues" evidence="2">
    <location>
        <begin position="176"/>
        <end position="190"/>
    </location>
</feature>
<organism evidence="3 4">
    <name type="scientific">Pseudocercospora fijiensis (strain CIRAD86)</name>
    <name type="common">Black leaf streak disease fungus</name>
    <name type="synonym">Mycosphaerella fijiensis</name>
    <dbReference type="NCBI Taxonomy" id="383855"/>
    <lineage>
        <taxon>Eukaryota</taxon>
        <taxon>Fungi</taxon>
        <taxon>Dikarya</taxon>
        <taxon>Ascomycota</taxon>
        <taxon>Pezizomycotina</taxon>
        <taxon>Dothideomycetes</taxon>
        <taxon>Dothideomycetidae</taxon>
        <taxon>Mycosphaerellales</taxon>
        <taxon>Mycosphaerellaceae</taxon>
        <taxon>Pseudocercospora</taxon>
    </lineage>
</organism>
<feature type="coiled-coil region" evidence="1">
    <location>
        <begin position="61"/>
        <end position="88"/>
    </location>
</feature>
<reference evidence="3 4" key="1">
    <citation type="journal article" date="2012" name="PLoS Pathog.">
        <title>Diverse lifestyles and strategies of plant pathogenesis encoded in the genomes of eighteen Dothideomycetes fungi.</title>
        <authorList>
            <person name="Ohm R.A."/>
            <person name="Feau N."/>
            <person name="Henrissat B."/>
            <person name="Schoch C.L."/>
            <person name="Horwitz B.A."/>
            <person name="Barry K.W."/>
            <person name="Condon B.J."/>
            <person name="Copeland A.C."/>
            <person name="Dhillon B."/>
            <person name="Glaser F."/>
            <person name="Hesse C.N."/>
            <person name="Kosti I."/>
            <person name="LaButti K."/>
            <person name="Lindquist E.A."/>
            <person name="Lucas S."/>
            <person name="Salamov A.A."/>
            <person name="Bradshaw R.E."/>
            <person name="Ciuffetti L."/>
            <person name="Hamelin R.C."/>
            <person name="Kema G.H.J."/>
            <person name="Lawrence C."/>
            <person name="Scott J.A."/>
            <person name="Spatafora J.W."/>
            <person name="Turgeon B.G."/>
            <person name="de Wit P.J.G.M."/>
            <person name="Zhong S."/>
            <person name="Goodwin S.B."/>
            <person name="Grigoriev I.V."/>
        </authorList>
    </citation>
    <scope>NUCLEOTIDE SEQUENCE [LARGE SCALE GENOMIC DNA]</scope>
    <source>
        <strain evidence="3 4">CIRAD86</strain>
    </source>
</reference>
<feature type="region of interest" description="Disordered" evidence="2">
    <location>
        <begin position="123"/>
        <end position="191"/>
    </location>
</feature>
<evidence type="ECO:0000313" key="3">
    <source>
        <dbReference type="EMBL" id="EME85039.1"/>
    </source>
</evidence>
<accession>M3A1I6</accession>
<evidence type="ECO:0000313" key="4">
    <source>
        <dbReference type="Proteomes" id="UP000016932"/>
    </source>
</evidence>
<dbReference type="HOGENOM" id="CLU_586771_0_0_1"/>
<gene>
    <name evidence="3" type="ORF">MYCFIDRAFT_83071</name>
</gene>
<protein>
    <submittedName>
        <fullName evidence="3">Uncharacterized protein</fullName>
    </submittedName>
</protein>
<keyword evidence="4" id="KW-1185">Reference proteome</keyword>
<evidence type="ECO:0000256" key="1">
    <source>
        <dbReference type="SAM" id="Coils"/>
    </source>
</evidence>
<dbReference type="KEGG" id="pfj:MYCFIDRAFT_83071"/>
<dbReference type="GeneID" id="19342013"/>
<dbReference type="EMBL" id="KB446557">
    <property type="protein sequence ID" value="EME85039.1"/>
    <property type="molecule type" value="Genomic_DNA"/>
</dbReference>
<dbReference type="OrthoDB" id="3650967at2759"/>
<dbReference type="AlphaFoldDB" id="M3A1I6"/>
<dbReference type="VEuPathDB" id="FungiDB:MYCFIDRAFT_83071"/>
<dbReference type="Proteomes" id="UP000016932">
    <property type="component" value="Unassembled WGS sequence"/>
</dbReference>
<feature type="coiled-coil region" evidence="1">
    <location>
        <begin position="1"/>
        <end position="35"/>
    </location>
</feature>